<dbReference type="Gene3D" id="3.30.200.20">
    <property type="entry name" value="Phosphorylase Kinase, domain 1"/>
    <property type="match status" value="1"/>
</dbReference>
<dbReference type="Gene3D" id="1.10.510.10">
    <property type="entry name" value="Transferase(Phosphotransferase) domain 1"/>
    <property type="match status" value="1"/>
</dbReference>
<keyword evidence="7 10" id="KW-0067">ATP-binding</keyword>
<feature type="compositionally biased region" description="Polar residues" evidence="11">
    <location>
        <begin position="48"/>
        <end position="58"/>
    </location>
</feature>
<evidence type="ECO:0000256" key="5">
    <source>
        <dbReference type="ARBA" id="ARBA00022741"/>
    </source>
</evidence>
<evidence type="ECO:0000256" key="2">
    <source>
        <dbReference type="ARBA" id="ARBA00012425"/>
    </source>
</evidence>
<feature type="compositionally biased region" description="Polar residues" evidence="11">
    <location>
        <begin position="618"/>
        <end position="633"/>
    </location>
</feature>
<feature type="region of interest" description="Disordered" evidence="11">
    <location>
        <begin position="1"/>
        <end position="235"/>
    </location>
</feature>
<dbReference type="SUPFAM" id="SSF56112">
    <property type="entry name" value="Protein kinase-like (PK-like)"/>
    <property type="match status" value="1"/>
</dbReference>
<protein>
    <recommendedName>
        <fullName evidence="2">cyclin-dependent kinase</fullName>
        <ecNumber evidence="2">2.7.11.22</ecNumber>
    </recommendedName>
</protein>
<evidence type="ECO:0000256" key="10">
    <source>
        <dbReference type="PROSITE-ProRule" id="PRU10141"/>
    </source>
</evidence>
<dbReference type="InterPro" id="IPR011009">
    <property type="entry name" value="Kinase-like_dom_sf"/>
</dbReference>
<dbReference type="Proteomes" id="UP000696485">
    <property type="component" value="Unassembled WGS sequence"/>
</dbReference>
<dbReference type="GO" id="GO:0005634">
    <property type="term" value="C:nucleus"/>
    <property type="evidence" value="ECO:0007669"/>
    <property type="project" value="TreeGrafter"/>
</dbReference>
<dbReference type="InterPro" id="IPR017441">
    <property type="entry name" value="Protein_kinase_ATP_BS"/>
</dbReference>
<comment type="catalytic activity">
    <reaction evidence="9">
        <text>L-seryl-[protein] + ATP = O-phospho-L-seryl-[protein] + ADP + H(+)</text>
        <dbReference type="Rhea" id="RHEA:17989"/>
        <dbReference type="Rhea" id="RHEA-COMP:9863"/>
        <dbReference type="Rhea" id="RHEA-COMP:11604"/>
        <dbReference type="ChEBI" id="CHEBI:15378"/>
        <dbReference type="ChEBI" id="CHEBI:29999"/>
        <dbReference type="ChEBI" id="CHEBI:30616"/>
        <dbReference type="ChEBI" id="CHEBI:83421"/>
        <dbReference type="ChEBI" id="CHEBI:456216"/>
        <dbReference type="EC" id="2.7.11.22"/>
    </reaction>
</comment>
<keyword evidence="14" id="KW-1185">Reference proteome</keyword>
<evidence type="ECO:0000256" key="1">
    <source>
        <dbReference type="ARBA" id="ARBA00006485"/>
    </source>
</evidence>
<dbReference type="InterPro" id="IPR050108">
    <property type="entry name" value="CDK"/>
</dbReference>
<dbReference type="EMBL" id="JAAAUY010000534">
    <property type="protein sequence ID" value="KAF9328766.1"/>
    <property type="molecule type" value="Genomic_DNA"/>
</dbReference>
<evidence type="ECO:0000256" key="6">
    <source>
        <dbReference type="ARBA" id="ARBA00022777"/>
    </source>
</evidence>
<evidence type="ECO:0000256" key="3">
    <source>
        <dbReference type="ARBA" id="ARBA00022527"/>
    </source>
</evidence>
<sequence>MTTPAASIPQTTPAGSDIVMAEANPVTSKTDTAPKDIHQGKPLANGSYPDQSYGSSSNTHHHHSKPSASTSLATATTTSSSSSRATAGNKDTQENGDSSSKDRSSRNINSNNNNINGRSDISRHHSSHQDRGNSNSRNDRQRTSQSSLSGNKDRPTDFDASKKREVNERERSSTHSRGRDGGRDKDSHSQQQNDRHHQHRQQQSLPKDSQSKDKDRERENDKEKEKDKGKIKDADANADSITIIASNTNTSNKNPAPNSGVPDPYKLLSITGRVGTLNREKAFFGTSRIVDDFEKLNKVGEGTYGVVYKAKDKKTGDIVALKRIRMERESDGLPISSLREIKLLKTLRHENVVFVKEVAVGRDLDQIFLVMEYCEQDMAALMDNIKKPYAPSEVKCLMYQLLKGIEYCHDHYVIHRDLKLSNLLLNAQGILKIADFGLARSFGMPSRPMTPKVVTLWYRAPELLLGDPSYTTAVDMWSAGCIFGELLNHTPLLPGKVERQQIDLIIELLGTPHEKIWQGFNKLPGSSLRMPDQRFNNLKNKFPSITDAARSLLSGLLTYDPKKRLSVKQALAHPYFFEAPPAKHPSLLPTHPEIRNVQSESQREDNLKMKRQPPPEPTENSNNQRKRQSSIASTPGPDPIQDIPNFEHCKNPTQLEKSITYYLRTNPTPADQALVAMLHACAELCRAASPSERPIEIGQIAPHHQHHQSPKNNPLLQTILDSSRFTSDQVFRIASTIHDTVAIQANPAGPSTKVTNAFLNVCAVTGQLDRAYEILQDMAHTAQGGVKPDLATFRNVLRTAATAKRHTTTDADAADLSVKIDKVIELGTDSLVRQARISFGMKLGLGGLAGATVGKFTTMGVMALPTNVLGRPGPKSIEAAEAAMVVDTEHPLHGIVHVLTSSEAAMGIGLTAGLLTAGYFVLGNTRKVAVEHQQKYHDHHHQLPRAKLLGMYFPDLATTDRDEIRSYLSRIVEN</sequence>
<feature type="compositionally biased region" description="Polar residues" evidence="11">
    <location>
        <begin position="1"/>
        <end position="14"/>
    </location>
</feature>
<dbReference type="InterPro" id="IPR011990">
    <property type="entry name" value="TPR-like_helical_dom_sf"/>
</dbReference>
<reference evidence="13" key="1">
    <citation type="journal article" date="2020" name="Fungal Divers.">
        <title>Resolving the Mortierellaceae phylogeny through synthesis of multi-gene phylogenetics and phylogenomics.</title>
        <authorList>
            <person name="Vandepol N."/>
            <person name="Liber J."/>
            <person name="Desiro A."/>
            <person name="Na H."/>
            <person name="Kennedy M."/>
            <person name="Barry K."/>
            <person name="Grigoriev I.V."/>
            <person name="Miller A.N."/>
            <person name="O'Donnell K."/>
            <person name="Stajich J.E."/>
            <person name="Bonito G."/>
        </authorList>
    </citation>
    <scope>NUCLEOTIDE SEQUENCE</scope>
    <source>
        <strain evidence="13">NVP1</strain>
    </source>
</reference>
<evidence type="ECO:0000313" key="14">
    <source>
        <dbReference type="Proteomes" id="UP000696485"/>
    </source>
</evidence>
<feature type="domain" description="Protein kinase" evidence="12">
    <location>
        <begin position="293"/>
        <end position="576"/>
    </location>
</feature>
<feature type="compositionally biased region" description="Basic and acidic residues" evidence="11">
    <location>
        <begin position="151"/>
        <end position="188"/>
    </location>
</feature>
<organism evidence="13 14">
    <name type="scientific">Podila minutissima</name>
    <dbReference type="NCBI Taxonomy" id="64525"/>
    <lineage>
        <taxon>Eukaryota</taxon>
        <taxon>Fungi</taxon>
        <taxon>Fungi incertae sedis</taxon>
        <taxon>Mucoromycota</taxon>
        <taxon>Mortierellomycotina</taxon>
        <taxon>Mortierellomycetes</taxon>
        <taxon>Mortierellales</taxon>
        <taxon>Mortierellaceae</taxon>
        <taxon>Podila</taxon>
    </lineage>
</organism>
<dbReference type="InterPro" id="IPR000719">
    <property type="entry name" value="Prot_kinase_dom"/>
</dbReference>
<accession>A0A9P5VK77</accession>
<evidence type="ECO:0000256" key="8">
    <source>
        <dbReference type="ARBA" id="ARBA00047811"/>
    </source>
</evidence>
<keyword evidence="6 13" id="KW-0418">Kinase</keyword>
<feature type="compositionally biased region" description="Basic and acidic residues" evidence="11">
    <location>
        <begin position="120"/>
        <end position="142"/>
    </location>
</feature>
<feature type="binding site" evidence="10">
    <location>
        <position position="322"/>
    </location>
    <ligand>
        <name>ATP</name>
        <dbReference type="ChEBI" id="CHEBI:30616"/>
    </ligand>
</feature>
<dbReference type="InterPro" id="IPR008271">
    <property type="entry name" value="Ser/Thr_kinase_AS"/>
</dbReference>
<comment type="caution">
    <text evidence="13">The sequence shown here is derived from an EMBL/GenBank/DDBJ whole genome shotgun (WGS) entry which is preliminary data.</text>
</comment>
<proteinExistence type="inferred from homology"/>
<comment type="catalytic activity">
    <reaction evidence="8">
        <text>L-threonyl-[protein] + ATP = O-phospho-L-threonyl-[protein] + ADP + H(+)</text>
        <dbReference type="Rhea" id="RHEA:46608"/>
        <dbReference type="Rhea" id="RHEA-COMP:11060"/>
        <dbReference type="Rhea" id="RHEA-COMP:11605"/>
        <dbReference type="ChEBI" id="CHEBI:15378"/>
        <dbReference type="ChEBI" id="CHEBI:30013"/>
        <dbReference type="ChEBI" id="CHEBI:30616"/>
        <dbReference type="ChEBI" id="CHEBI:61977"/>
        <dbReference type="ChEBI" id="CHEBI:456216"/>
        <dbReference type="EC" id="2.7.11.22"/>
    </reaction>
</comment>
<dbReference type="PANTHER" id="PTHR24056">
    <property type="entry name" value="CELL DIVISION PROTEIN KINASE"/>
    <property type="match status" value="1"/>
</dbReference>
<dbReference type="GO" id="GO:0007346">
    <property type="term" value="P:regulation of mitotic cell cycle"/>
    <property type="evidence" value="ECO:0007669"/>
    <property type="project" value="TreeGrafter"/>
</dbReference>
<comment type="similarity">
    <text evidence="1">Belongs to the protein kinase superfamily. CMGC Ser/Thr protein kinase family. CDC2/CDKX subfamily.</text>
</comment>
<dbReference type="GO" id="GO:0005524">
    <property type="term" value="F:ATP binding"/>
    <property type="evidence" value="ECO:0007669"/>
    <property type="project" value="UniProtKB-UniRule"/>
</dbReference>
<feature type="compositionally biased region" description="Low complexity" evidence="11">
    <location>
        <begin position="67"/>
        <end position="87"/>
    </location>
</feature>
<feature type="region of interest" description="Disordered" evidence="11">
    <location>
        <begin position="599"/>
        <end position="648"/>
    </location>
</feature>
<dbReference type="GO" id="GO:0004693">
    <property type="term" value="F:cyclin-dependent protein serine/threonine kinase activity"/>
    <property type="evidence" value="ECO:0007669"/>
    <property type="project" value="UniProtKB-EC"/>
</dbReference>
<evidence type="ECO:0000256" key="4">
    <source>
        <dbReference type="ARBA" id="ARBA00022679"/>
    </source>
</evidence>
<dbReference type="AlphaFoldDB" id="A0A9P5VK77"/>
<feature type="compositionally biased region" description="Low complexity" evidence="11">
    <location>
        <begin position="106"/>
        <end position="119"/>
    </location>
</feature>
<dbReference type="FunFam" id="1.10.510.10:FF:000533">
    <property type="entry name" value="cyclin-dependent kinase 10"/>
    <property type="match status" value="1"/>
</dbReference>
<keyword evidence="5 10" id="KW-0547">Nucleotide-binding</keyword>
<evidence type="ECO:0000256" key="9">
    <source>
        <dbReference type="ARBA" id="ARBA00048367"/>
    </source>
</evidence>
<dbReference type="PANTHER" id="PTHR24056:SF508">
    <property type="entry name" value="CYCLIN-DEPENDENT KINASE 10"/>
    <property type="match status" value="1"/>
</dbReference>
<dbReference type="Pfam" id="PF00069">
    <property type="entry name" value="Pkinase"/>
    <property type="match status" value="1"/>
</dbReference>
<dbReference type="EC" id="2.7.11.22" evidence="2"/>
<name>A0A9P5VK77_9FUNG</name>
<dbReference type="Gene3D" id="1.25.40.10">
    <property type="entry name" value="Tetratricopeptide repeat domain"/>
    <property type="match status" value="1"/>
</dbReference>
<feature type="compositionally biased region" description="Basic and acidic residues" evidence="11">
    <location>
        <begin position="209"/>
        <end position="235"/>
    </location>
</feature>
<gene>
    <name evidence="13" type="primary">CDK10</name>
    <name evidence="13" type="ORF">BG006_008108</name>
</gene>
<dbReference type="GO" id="GO:0040019">
    <property type="term" value="P:positive regulation of embryonic development"/>
    <property type="evidence" value="ECO:0007669"/>
    <property type="project" value="UniProtKB-ARBA"/>
</dbReference>
<evidence type="ECO:0000256" key="7">
    <source>
        <dbReference type="ARBA" id="ARBA00022840"/>
    </source>
</evidence>
<dbReference type="PROSITE" id="PS50011">
    <property type="entry name" value="PROTEIN_KINASE_DOM"/>
    <property type="match status" value="1"/>
</dbReference>
<evidence type="ECO:0000313" key="13">
    <source>
        <dbReference type="EMBL" id="KAF9328766.1"/>
    </source>
</evidence>
<dbReference type="PROSITE" id="PS00107">
    <property type="entry name" value="PROTEIN_KINASE_ATP"/>
    <property type="match status" value="1"/>
</dbReference>
<evidence type="ECO:0000256" key="11">
    <source>
        <dbReference type="SAM" id="MobiDB-lite"/>
    </source>
</evidence>
<evidence type="ECO:0000259" key="12">
    <source>
        <dbReference type="PROSITE" id="PS50011"/>
    </source>
</evidence>
<keyword evidence="4" id="KW-0808">Transferase</keyword>
<dbReference type="FunFam" id="3.30.200.20:FF:000054">
    <property type="entry name" value="Cyclin-dependent kinase 11B"/>
    <property type="match status" value="1"/>
</dbReference>
<keyword evidence="3" id="KW-0723">Serine/threonine-protein kinase</keyword>
<dbReference type="PROSITE" id="PS00108">
    <property type="entry name" value="PROTEIN_KINASE_ST"/>
    <property type="match status" value="1"/>
</dbReference>
<dbReference type="SMART" id="SM00220">
    <property type="entry name" value="S_TKc"/>
    <property type="match status" value="1"/>
</dbReference>